<dbReference type="EMBL" id="CP009787">
    <property type="protein sequence ID" value="AJJ11246.1"/>
    <property type="molecule type" value="Genomic_DNA"/>
</dbReference>
<evidence type="ECO:0000313" key="1">
    <source>
        <dbReference type="EMBL" id="AJJ11246.1"/>
    </source>
</evidence>
<dbReference type="GeneID" id="45567308"/>
<gene>
    <name evidence="1" type="ORF">CH64_2011</name>
</gene>
<proteinExistence type="predicted"/>
<reference evidence="1 2" key="1">
    <citation type="journal article" date="2015" name="Genome Announc.">
        <title>Thirty-Two Complete Genome Assemblies of Nine Yersinia Species, Including Y. pestis, Y. pseudotuberculosis, and Y. enterocolitica.</title>
        <authorList>
            <person name="Johnson S.L."/>
            <person name="Daligault H.E."/>
            <person name="Davenport K.W."/>
            <person name="Jaissle J."/>
            <person name="Frey K.G."/>
            <person name="Ladner J.T."/>
            <person name="Broomall S.M."/>
            <person name="Bishop-Lilly K.A."/>
            <person name="Bruce D.C."/>
            <person name="Coyne S.R."/>
            <person name="Gibbons H.S."/>
            <person name="Lo C.C."/>
            <person name="Munk A.C."/>
            <person name="Rosenzweig C.N."/>
            <person name="Koroleva G.I."/>
            <person name="Palacios G.F."/>
            <person name="Redden C.L."/>
            <person name="Xu Y."/>
            <person name="Minogue T.D."/>
            <person name="Chain P.S."/>
        </authorList>
    </citation>
    <scope>NUCLEOTIDE SEQUENCE [LARGE SCALE GENOMIC DNA]</scope>
    <source>
        <strain evidence="1 2">YRA</strain>
    </source>
</reference>
<accession>A0ABM5SDC3</accession>
<sequence length="279" mass="31519">MNRKFLLLVSLLIIAIGTTGILSGYGDSNKKEGELIKPNIEKEIAIVLAQATHDLPSGSLLTKMDYSIKKSAVPQSSKLIKDDISAIPNIDSYLLKHNILAGSYITQDMLVSPDSDEFNYHNLQQGQIIYKFNIKQQDEYLLDTLQIGDVVSFQLRALEIDNNKGMENGTVIESNSMNNRKKQSYSLNEIITGVKIIRIKKHSERELSEKKYNNQKTENASAGYIDVIIKTEDLDVLHIVEKSGDIFLTPSYKPDDKESRARNLYDVIPKLRTTRELRG</sequence>
<dbReference type="RefSeq" id="WP_032816755.1">
    <property type="nucleotide sequence ID" value="NZ_CP009787.1"/>
</dbReference>
<evidence type="ECO:0000313" key="2">
    <source>
        <dbReference type="Proteomes" id="UP000031914"/>
    </source>
</evidence>
<organism evidence="1 2">
    <name type="scientific">Yersinia rohdei</name>
    <dbReference type="NCBI Taxonomy" id="29485"/>
    <lineage>
        <taxon>Bacteria</taxon>
        <taxon>Pseudomonadati</taxon>
        <taxon>Pseudomonadota</taxon>
        <taxon>Gammaproteobacteria</taxon>
        <taxon>Enterobacterales</taxon>
        <taxon>Yersiniaceae</taxon>
        <taxon>Yersinia</taxon>
    </lineage>
</organism>
<keyword evidence="2" id="KW-1185">Reference proteome</keyword>
<dbReference type="Proteomes" id="UP000031914">
    <property type="component" value="Chromosome"/>
</dbReference>
<name>A0ABM5SDC3_YERRO</name>
<protein>
    <submittedName>
        <fullName evidence="1">Tight adherance operon protein</fullName>
    </submittedName>
</protein>